<dbReference type="Gene3D" id="3.90.550.10">
    <property type="entry name" value="Spore Coat Polysaccharide Biosynthesis Protein SpsA, Chain A"/>
    <property type="match status" value="1"/>
</dbReference>
<protein>
    <recommendedName>
        <fullName evidence="6">UTP--glucose-1-phosphate uridylyltransferase</fullName>
    </recommendedName>
</protein>
<dbReference type="EMBL" id="QFQP01000079">
    <property type="protein sequence ID" value="PZR03625.1"/>
    <property type="molecule type" value="Genomic_DNA"/>
</dbReference>
<sequence>MEISRELKDRLAPWGFDLDQLETFAERCRHPLHLNIVKGELAVPRPGDVHPLPARGTDAHAWLSSLGRQALASQQVGVVILAGGMATRFGGVVKAVVPVLEQRTFLQLKLDDVRAIAPDAPVFVMSSFATHERLLEHVRELGAKNVEVFPQFVSLRLTPEGTPFIEPDGDVSPYATGHGDFTWAMRRCGALERFRKNGGRLLVMSNVDNLGATLDPAVLGAHLERKVALTAEVVRKVKGDKGGAPARLDGRVQIIEGFRFPPTFDQDSIPVFNTNTFVMDAAAIDRDFPLPFYRVEKKVDGAVAIQFERLVGELTAYLETAFVEVPREGAESRFLPAKDPDELQSRLETIRLVTSSRTHTR</sequence>
<evidence type="ECO:0000256" key="2">
    <source>
        <dbReference type="ARBA" id="ARBA00022679"/>
    </source>
</evidence>
<organism evidence="4 5">
    <name type="scientific">Archangium gephyra</name>
    <dbReference type="NCBI Taxonomy" id="48"/>
    <lineage>
        <taxon>Bacteria</taxon>
        <taxon>Pseudomonadati</taxon>
        <taxon>Myxococcota</taxon>
        <taxon>Myxococcia</taxon>
        <taxon>Myxococcales</taxon>
        <taxon>Cystobacterineae</taxon>
        <taxon>Archangiaceae</taxon>
        <taxon>Archangium</taxon>
    </lineage>
</organism>
<dbReference type="GO" id="GO:0003983">
    <property type="term" value="F:UTP:glucose-1-phosphate uridylyltransferase activity"/>
    <property type="evidence" value="ECO:0007669"/>
    <property type="project" value="InterPro"/>
</dbReference>
<dbReference type="InterPro" id="IPR002618">
    <property type="entry name" value="UDPGP_fam"/>
</dbReference>
<evidence type="ECO:0000256" key="3">
    <source>
        <dbReference type="ARBA" id="ARBA00022695"/>
    </source>
</evidence>
<evidence type="ECO:0000256" key="1">
    <source>
        <dbReference type="ARBA" id="ARBA00010401"/>
    </source>
</evidence>
<gene>
    <name evidence="4" type="ORF">DI536_35695</name>
</gene>
<keyword evidence="2" id="KW-0808">Transferase</keyword>
<dbReference type="GO" id="GO:0006011">
    <property type="term" value="P:UDP-alpha-D-glucose metabolic process"/>
    <property type="evidence" value="ECO:0007669"/>
    <property type="project" value="InterPro"/>
</dbReference>
<comment type="similarity">
    <text evidence="1">Belongs to the UDPGP type 1 family.</text>
</comment>
<dbReference type="SUPFAM" id="SSF53448">
    <property type="entry name" value="Nucleotide-diphospho-sugar transferases"/>
    <property type="match status" value="1"/>
</dbReference>
<reference evidence="4 5" key="1">
    <citation type="submission" date="2017-08" db="EMBL/GenBank/DDBJ databases">
        <title>Infants hospitalized years apart are colonized by the same room-sourced microbial strains.</title>
        <authorList>
            <person name="Brooks B."/>
            <person name="Olm M.R."/>
            <person name="Firek B.A."/>
            <person name="Baker R."/>
            <person name="Thomas B.C."/>
            <person name="Morowitz M.J."/>
            <person name="Banfield J.F."/>
        </authorList>
    </citation>
    <scope>NUCLEOTIDE SEQUENCE [LARGE SCALE GENOMIC DNA]</scope>
    <source>
        <strain evidence="4">S2_003_000_R2_14</strain>
    </source>
</reference>
<dbReference type="AlphaFoldDB" id="A0A2W5SW32"/>
<dbReference type="Pfam" id="PF01704">
    <property type="entry name" value="UDPGP"/>
    <property type="match status" value="1"/>
</dbReference>
<keyword evidence="3" id="KW-0548">Nucleotidyltransferase</keyword>
<evidence type="ECO:0000313" key="5">
    <source>
        <dbReference type="Proteomes" id="UP000249061"/>
    </source>
</evidence>
<name>A0A2W5SW32_9BACT</name>
<comment type="caution">
    <text evidence="4">The sequence shown here is derived from an EMBL/GenBank/DDBJ whole genome shotgun (WGS) entry which is preliminary data.</text>
</comment>
<accession>A0A2W5SW32</accession>
<evidence type="ECO:0008006" key="6">
    <source>
        <dbReference type="Google" id="ProtNLM"/>
    </source>
</evidence>
<proteinExistence type="inferred from homology"/>
<dbReference type="Proteomes" id="UP000249061">
    <property type="component" value="Unassembled WGS sequence"/>
</dbReference>
<evidence type="ECO:0000313" key="4">
    <source>
        <dbReference type="EMBL" id="PZR03625.1"/>
    </source>
</evidence>
<dbReference type="PANTHER" id="PTHR43511">
    <property type="match status" value="1"/>
</dbReference>
<dbReference type="InterPro" id="IPR029044">
    <property type="entry name" value="Nucleotide-diphossugar_trans"/>
</dbReference>
<dbReference type="InterPro" id="IPR016267">
    <property type="entry name" value="UDPGP_trans"/>
</dbReference>